<evidence type="ECO:0000313" key="2">
    <source>
        <dbReference type="Proteomes" id="UP000198741"/>
    </source>
</evidence>
<proteinExistence type="predicted"/>
<accession>A0A1H0PYX7</accession>
<dbReference type="RefSeq" id="WP_157695435.1">
    <property type="nucleotide sequence ID" value="NZ_LT629710.1"/>
</dbReference>
<dbReference type="Proteomes" id="UP000198741">
    <property type="component" value="Chromosome I"/>
</dbReference>
<name>A0A1H0PYX7_9ACTN</name>
<dbReference type="EMBL" id="LT629710">
    <property type="protein sequence ID" value="SDP10387.1"/>
    <property type="molecule type" value="Genomic_DNA"/>
</dbReference>
<organism evidence="1 2">
    <name type="scientific">Nakamurella panacisegetis</name>
    <dbReference type="NCBI Taxonomy" id="1090615"/>
    <lineage>
        <taxon>Bacteria</taxon>
        <taxon>Bacillati</taxon>
        <taxon>Actinomycetota</taxon>
        <taxon>Actinomycetes</taxon>
        <taxon>Nakamurellales</taxon>
        <taxon>Nakamurellaceae</taxon>
        <taxon>Nakamurella</taxon>
    </lineage>
</organism>
<reference evidence="1 2" key="1">
    <citation type="submission" date="2016-10" db="EMBL/GenBank/DDBJ databases">
        <authorList>
            <person name="de Groot N.N."/>
        </authorList>
    </citation>
    <scope>NUCLEOTIDE SEQUENCE [LARGE SCALE GENOMIC DNA]</scope>
    <source>
        <strain evidence="2">P4-7,KCTC 19426,CECT 7604</strain>
    </source>
</reference>
<gene>
    <name evidence="1" type="ORF">SAMN04515671_2943</name>
</gene>
<sequence length="49" mass="5208">MSLYAPAPASTPGRCACCRTPYGIGRPIAYDTTVKAWVLAEHISAGARR</sequence>
<dbReference type="AlphaFoldDB" id="A0A1H0PYX7"/>
<protein>
    <submittedName>
        <fullName evidence="1">Uncharacterized protein</fullName>
    </submittedName>
</protein>
<keyword evidence="2" id="KW-1185">Reference proteome</keyword>
<evidence type="ECO:0000313" key="1">
    <source>
        <dbReference type="EMBL" id="SDP10387.1"/>
    </source>
</evidence>